<evidence type="ECO:0000313" key="2">
    <source>
        <dbReference type="Proteomes" id="UP000824533"/>
    </source>
</evidence>
<protein>
    <submittedName>
        <fullName evidence="1">Uncharacterized protein</fullName>
    </submittedName>
</protein>
<reference evidence="1 2" key="1">
    <citation type="journal article" date="2021" name="Front. Genet.">
        <title>Chromosome-Level Genome Assembly Reveals Significant Gene Expansion in the Toll and IMD Signaling Pathways of Dendrolimus kikuchii.</title>
        <authorList>
            <person name="Zhou J."/>
            <person name="Wu P."/>
            <person name="Xiong Z."/>
            <person name="Liu N."/>
            <person name="Zhao N."/>
            <person name="Ji M."/>
            <person name="Qiu Y."/>
            <person name="Yang B."/>
        </authorList>
    </citation>
    <scope>NUCLEOTIDE SEQUENCE [LARGE SCALE GENOMIC DNA]</scope>
    <source>
        <strain evidence="1">Ann1</strain>
    </source>
</reference>
<keyword evidence="2" id="KW-1185">Reference proteome</keyword>
<comment type="caution">
    <text evidence="1">The sequence shown here is derived from an EMBL/GenBank/DDBJ whole genome shotgun (WGS) entry which is preliminary data.</text>
</comment>
<dbReference type="EMBL" id="CM034393">
    <property type="protein sequence ID" value="KAJ0179650.1"/>
    <property type="molecule type" value="Genomic_DNA"/>
</dbReference>
<proteinExistence type="predicted"/>
<accession>A0ACC1D748</accession>
<name>A0ACC1D748_9NEOP</name>
<sequence>MREIVHIQAGQCGNQIGSKFWEVISDEHGIDATGAYNGDSDLQLEHSAKVPGLEADYPELRRCEHRKVFIVGPPRPEEFIQGPITARRCRIIENSIIEMNHLFRHYLFKNRQAKISSYKNISIADNTDAKIRETEKALFERRTLFSQIKHPRTYAEN</sequence>
<dbReference type="Proteomes" id="UP000824533">
    <property type="component" value="Linkage Group LG07"/>
</dbReference>
<gene>
    <name evidence="1" type="ORF">K1T71_004241</name>
</gene>
<evidence type="ECO:0000313" key="1">
    <source>
        <dbReference type="EMBL" id="KAJ0179650.1"/>
    </source>
</evidence>
<organism evidence="1 2">
    <name type="scientific">Dendrolimus kikuchii</name>
    <dbReference type="NCBI Taxonomy" id="765133"/>
    <lineage>
        <taxon>Eukaryota</taxon>
        <taxon>Metazoa</taxon>
        <taxon>Ecdysozoa</taxon>
        <taxon>Arthropoda</taxon>
        <taxon>Hexapoda</taxon>
        <taxon>Insecta</taxon>
        <taxon>Pterygota</taxon>
        <taxon>Neoptera</taxon>
        <taxon>Endopterygota</taxon>
        <taxon>Lepidoptera</taxon>
        <taxon>Glossata</taxon>
        <taxon>Ditrysia</taxon>
        <taxon>Bombycoidea</taxon>
        <taxon>Lasiocampidae</taxon>
        <taxon>Dendrolimus</taxon>
    </lineage>
</organism>